<keyword evidence="4 8" id="KW-0812">Transmembrane</keyword>
<dbReference type="InterPro" id="IPR027470">
    <property type="entry name" value="Cation_efflux_CTD"/>
</dbReference>
<dbReference type="PANTHER" id="PTHR45820">
    <property type="entry name" value="FI23527P1"/>
    <property type="match status" value="1"/>
</dbReference>
<evidence type="ECO:0000256" key="3">
    <source>
        <dbReference type="ARBA" id="ARBA00022448"/>
    </source>
</evidence>
<sequence>MFCRYPLVPRPTPAQRTIDASPRTLRKYKQYYTTATRLDRNRRVFSKQCCDKDCFYFNPRGRTEANRVKNRYGNEGMATMVATTAITASARFGDTCHSLCRLVGLITTLLSYKFERADEGAGREGKLRNTFGWARIEVVGRLSVHVLFASFALALVVNALQLGVHSSHVQPPRYPKVIVGSAVLGLLLYTVNYMLLAGRELSYSRRLSMTEGGGVVLKTGSGEPVLAHAPIDIVSSLFAIGAGLTSEWEPEVARIADPALSACAAIVLVVFNYPFMRSAGLVLLQTVPEGLGACELREAALKVPGVLAIHELHVWQLHRDKIVATAHIAYGSHEDYLRNCDLVCDVFKRHGISLVTLQPEFTLTAIGGTDEEKKTLVDFANVACSCPCAKECTAPRCCEAPRRPLVTRI</sequence>
<keyword evidence="3" id="KW-0813">Transport</keyword>
<dbReference type="Proteomes" id="UP000837857">
    <property type="component" value="Chromosome 3"/>
</dbReference>
<dbReference type="InterPro" id="IPR027469">
    <property type="entry name" value="Cation_efflux_TMD_sf"/>
</dbReference>
<keyword evidence="7 8" id="KW-0472">Membrane</keyword>
<evidence type="ECO:0000313" key="12">
    <source>
        <dbReference type="Proteomes" id="UP000837857"/>
    </source>
</evidence>
<evidence type="ECO:0000313" key="11">
    <source>
        <dbReference type="EMBL" id="CAH2063436.1"/>
    </source>
</evidence>
<evidence type="ECO:0008006" key="13">
    <source>
        <dbReference type="Google" id="ProtNLM"/>
    </source>
</evidence>
<dbReference type="Pfam" id="PF01545">
    <property type="entry name" value="Cation_efflux"/>
    <property type="match status" value="1"/>
</dbReference>
<feature type="non-terminal residue" evidence="11">
    <location>
        <position position="1"/>
    </location>
</feature>
<feature type="domain" description="Cation efflux protein cytoplasmic" evidence="10">
    <location>
        <begin position="295"/>
        <end position="330"/>
    </location>
</feature>
<protein>
    <recommendedName>
        <fullName evidence="13">Zinc transporter 1</fullName>
    </recommendedName>
</protein>
<evidence type="ECO:0000256" key="4">
    <source>
        <dbReference type="ARBA" id="ARBA00022692"/>
    </source>
</evidence>
<keyword evidence="5" id="KW-0862">Zinc</keyword>
<feature type="domain" description="Cation efflux protein transmembrane" evidence="9">
    <location>
        <begin position="92"/>
        <end position="284"/>
    </location>
</feature>
<dbReference type="SUPFAM" id="SSF161111">
    <property type="entry name" value="Cation efflux protein transmembrane domain-like"/>
    <property type="match status" value="1"/>
</dbReference>
<evidence type="ECO:0000256" key="6">
    <source>
        <dbReference type="ARBA" id="ARBA00022989"/>
    </source>
</evidence>
<feature type="transmembrane region" description="Helical" evidence="8">
    <location>
        <begin position="138"/>
        <end position="157"/>
    </location>
</feature>
<dbReference type="EMBL" id="OW152815">
    <property type="protein sequence ID" value="CAH2063436.1"/>
    <property type="molecule type" value="Genomic_DNA"/>
</dbReference>
<organism evidence="11 12">
    <name type="scientific">Iphiclides podalirius</name>
    <name type="common">scarce swallowtail</name>
    <dbReference type="NCBI Taxonomy" id="110791"/>
    <lineage>
        <taxon>Eukaryota</taxon>
        <taxon>Metazoa</taxon>
        <taxon>Ecdysozoa</taxon>
        <taxon>Arthropoda</taxon>
        <taxon>Hexapoda</taxon>
        <taxon>Insecta</taxon>
        <taxon>Pterygota</taxon>
        <taxon>Neoptera</taxon>
        <taxon>Endopterygota</taxon>
        <taxon>Lepidoptera</taxon>
        <taxon>Glossata</taxon>
        <taxon>Ditrysia</taxon>
        <taxon>Papilionoidea</taxon>
        <taxon>Papilionidae</taxon>
        <taxon>Papilioninae</taxon>
        <taxon>Iphiclides</taxon>
    </lineage>
</organism>
<accession>A0ABN8IQH2</accession>
<evidence type="ECO:0000259" key="10">
    <source>
        <dbReference type="Pfam" id="PF16916"/>
    </source>
</evidence>
<keyword evidence="6 8" id="KW-1133">Transmembrane helix</keyword>
<comment type="similarity">
    <text evidence="2">Belongs to the cation diffusion facilitator (CDF) transporter (TC 2.A.4) family. SLC30A subfamily.</text>
</comment>
<evidence type="ECO:0000256" key="7">
    <source>
        <dbReference type="ARBA" id="ARBA00023136"/>
    </source>
</evidence>
<proteinExistence type="inferred from homology"/>
<evidence type="ECO:0000256" key="1">
    <source>
        <dbReference type="ARBA" id="ARBA00004141"/>
    </source>
</evidence>
<dbReference type="Pfam" id="PF16916">
    <property type="entry name" value="ZT_dimer"/>
    <property type="match status" value="1"/>
</dbReference>
<evidence type="ECO:0000259" key="9">
    <source>
        <dbReference type="Pfam" id="PF01545"/>
    </source>
</evidence>
<gene>
    <name evidence="11" type="ORF">IPOD504_LOCUS12521</name>
</gene>
<keyword evidence="12" id="KW-1185">Reference proteome</keyword>
<evidence type="ECO:0000256" key="2">
    <source>
        <dbReference type="ARBA" id="ARBA00008873"/>
    </source>
</evidence>
<reference evidence="11" key="1">
    <citation type="submission" date="2022-03" db="EMBL/GenBank/DDBJ databases">
        <authorList>
            <person name="Martin H S."/>
        </authorList>
    </citation>
    <scope>NUCLEOTIDE SEQUENCE</scope>
</reference>
<evidence type="ECO:0000256" key="5">
    <source>
        <dbReference type="ARBA" id="ARBA00022833"/>
    </source>
</evidence>
<dbReference type="InterPro" id="IPR058533">
    <property type="entry name" value="Cation_efflux_TM"/>
</dbReference>
<dbReference type="Gene3D" id="1.20.1510.10">
    <property type="entry name" value="Cation efflux protein transmembrane domain"/>
    <property type="match status" value="1"/>
</dbReference>
<comment type="subcellular location">
    <subcellularLocation>
        <location evidence="1">Membrane</location>
        <topology evidence="1">Multi-pass membrane protein</topology>
    </subcellularLocation>
</comment>
<evidence type="ECO:0000256" key="8">
    <source>
        <dbReference type="SAM" id="Phobius"/>
    </source>
</evidence>
<feature type="transmembrane region" description="Helical" evidence="8">
    <location>
        <begin position="177"/>
        <end position="196"/>
    </location>
</feature>
<name>A0ABN8IQH2_9NEOP</name>
<dbReference type="PANTHER" id="PTHR45820:SF9">
    <property type="entry name" value="FI23527P1"/>
    <property type="match status" value="1"/>
</dbReference>